<feature type="compositionally biased region" description="Acidic residues" evidence="1">
    <location>
        <begin position="129"/>
        <end position="153"/>
    </location>
</feature>
<sequence>MEQLYNLPTPSPTRVKSVTDKRLLLRRSQDHFRCACDQIILLNRKMEGVLFRYHAAKTNSDRVFWYKFRLRLVIVGGIRNMFYEYANLRASEIVKFRRELFGEIVEIVSDDTGAQYFADDDDRSYTDSELPEYSEDFSESVDDSPENDEDSPEDHDITTDNNEESIEFSSAFILKK</sequence>
<protein>
    <submittedName>
        <fullName evidence="2">Uncharacterized protein</fullName>
    </submittedName>
</protein>
<keyword evidence="3" id="KW-1185">Reference proteome</keyword>
<evidence type="ECO:0000313" key="3">
    <source>
        <dbReference type="Proteomes" id="UP001164746"/>
    </source>
</evidence>
<name>A0ABY7G387_MYAAR</name>
<gene>
    <name evidence="2" type="ORF">MAR_014604</name>
</gene>
<reference evidence="2" key="1">
    <citation type="submission" date="2022-11" db="EMBL/GenBank/DDBJ databases">
        <title>Centuries of genome instability and evolution in soft-shell clam transmissible cancer (bioRxiv).</title>
        <authorList>
            <person name="Hart S.F.M."/>
            <person name="Yonemitsu M.A."/>
            <person name="Giersch R.M."/>
            <person name="Beal B.F."/>
            <person name="Arriagada G."/>
            <person name="Davis B.W."/>
            <person name="Ostrander E.A."/>
            <person name="Goff S.P."/>
            <person name="Metzger M.J."/>
        </authorList>
    </citation>
    <scope>NUCLEOTIDE SEQUENCE</scope>
    <source>
        <strain evidence="2">MELC-2E11</strain>
        <tissue evidence="2">Siphon/mantle</tissue>
    </source>
</reference>
<proteinExistence type="predicted"/>
<dbReference type="EMBL" id="CP111026">
    <property type="protein sequence ID" value="WAR28900.1"/>
    <property type="molecule type" value="Genomic_DNA"/>
</dbReference>
<feature type="region of interest" description="Disordered" evidence="1">
    <location>
        <begin position="119"/>
        <end position="164"/>
    </location>
</feature>
<organism evidence="2 3">
    <name type="scientific">Mya arenaria</name>
    <name type="common">Soft-shell clam</name>
    <dbReference type="NCBI Taxonomy" id="6604"/>
    <lineage>
        <taxon>Eukaryota</taxon>
        <taxon>Metazoa</taxon>
        <taxon>Spiralia</taxon>
        <taxon>Lophotrochozoa</taxon>
        <taxon>Mollusca</taxon>
        <taxon>Bivalvia</taxon>
        <taxon>Autobranchia</taxon>
        <taxon>Heteroconchia</taxon>
        <taxon>Euheterodonta</taxon>
        <taxon>Imparidentia</taxon>
        <taxon>Neoheterodontei</taxon>
        <taxon>Myida</taxon>
        <taxon>Myoidea</taxon>
        <taxon>Myidae</taxon>
        <taxon>Mya</taxon>
    </lineage>
</organism>
<evidence type="ECO:0000256" key="1">
    <source>
        <dbReference type="SAM" id="MobiDB-lite"/>
    </source>
</evidence>
<evidence type="ECO:0000313" key="2">
    <source>
        <dbReference type="EMBL" id="WAR28900.1"/>
    </source>
</evidence>
<accession>A0ABY7G387</accession>
<dbReference type="Proteomes" id="UP001164746">
    <property type="component" value="Chromosome 15"/>
</dbReference>